<evidence type="ECO:0000313" key="2">
    <source>
        <dbReference type="EMBL" id="HJE87234.1"/>
    </source>
</evidence>
<evidence type="ECO:0000313" key="3">
    <source>
        <dbReference type="Proteomes" id="UP000721920"/>
    </source>
</evidence>
<comment type="caution">
    <text evidence="2">The sequence shown here is derived from an EMBL/GenBank/DDBJ whole genome shotgun (WGS) entry which is preliminary data.</text>
</comment>
<proteinExistence type="predicted"/>
<dbReference type="Proteomes" id="UP000721920">
    <property type="component" value="Unassembled WGS sequence"/>
</dbReference>
<gene>
    <name evidence="2" type="ORF">K8U88_06565</name>
</gene>
<feature type="signal peptide" evidence="1">
    <location>
        <begin position="1"/>
        <end position="31"/>
    </location>
</feature>
<reference evidence="2" key="1">
    <citation type="journal article" date="2021" name="PeerJ">
        <title>Extensive microbial diversity within the chicken gut microbiome revealed by metagenomics and culture.</title>
        <authorList>
            <person name="Gilroy R."/>
            <person name="Ravi A."/>
            <person name="Getino M."/>
            <person name="Pursley I."/>
            <person name="Horton D.L."/>
            <person name="Alikhan N.F."/>
            <person name="Baker D."/>
            <person name="Gharbi K."/>
            <person name="Hall N."/>
            <person name="Watson M."/>
            <person name="Adriaenssens E.M."/>
            <person name="Foster-Nyarko E."/>
            <person name="Jarju S."/>
            <person name="Secka A."/>
            <person name="Antonio M."/>
            <person name="Oren A."/>
            <person name="Chaudhuri R.R."/>
            <person name="La Ragione R."/>
            <person name="Hildebrand F."/>
            <person name="Pallen M.J."/>
        </authorList>
    </citation>
    <scope>NUCLEOTIDE SEQUENCE</scope>
    <source>
        <strain evidence="2">CHK173-2145</strain>
    </source>
</reference>
<dbReference type="GO" id="GO:0008237">
    <property type="term" value="F:metallopeptidase activity"/>
    <property type="evidence" value="ECO:0007669"/>
    <property type="project" value="InterPro"/>
</dbReference>
<sequence>MFKNQLLKKIVIAGAVVMGMLAFGGFTQAHASNVAMFDSRKITYHIDATSSRYKNVWKQAFKSWNSKGVLKFKPASKKKADLRVTTRKSLGYLYGVEGSTSSGSNSNQMLVKLDRSTLSSKNVSTKQRVNVATWAIFGGLGCDSKKMSTSAVWTPITSTEVNTIKKTYAHVK</sequence>
<dbReference type="EMBL" id="DYXN01000098">
    <property type="protein sequence ID" value="HJE87234.1"/>
    <property type="molecule type" value="Genomic_DNA"/>
</dbReference>
<keyword evidence="1" id="KW-0732">Signal</keyword>
<dbReference type="SUPFAM" id="SSF55486">
    <property type="entry name" value="Metalloproteases ('zincins'), catalytic domain"/>
    <property type="match status" value="1"/>
</dbReference>
<accession>A0A921JWU8</accession>
<name>A0A921JWU8_9LACO</name>
<feature type="chain" id="PRO_5036812929" description="DUF5626 domain-containing protein" evidence="1">
    <location>
        <begin position="32"/>
        <end position="172"/>
    </location>
</feature>
<evidence type="ECO:0000256" key="1">
    <source>
        <dbReference type="SAM" id="SignalP"/>
    </source>
</evidence>
<evidence type="ECO:0008006" key="4">
    <source>
        <dbReference type="Google" id="ProtNLM"/>
    </source>
</evidence>
<organism evidence="2 3">
    <name type="scientific">Levilactobacillus hammesii</name>
    <dbReference type="NCBI Taxonomy" id="267633"/>
    <lineage>
        <taxon>Bacteria</taxon>
        <taxon>Bacillati</taxon>
        <taxon>Bacillota</taxon>
        <taxon>Bacilli</taxon>
        <taxon>Lactobacillales</taxon>
        <taxon>Lactobacillaceae</taxon>
        <taxon>Levilactobacillus</taxon>
    </lineage>
</organism>
<dbReference type="InterPro" id="IPR024079">
    <property type="entry name" value="MetalloPept_cat_dom_sf"/>
</dbReference>
<dbReference type="AlphaFoldDB" id="A0A921JWU8"/>
<protein>
    <recommendedName>
        <fullName evidence="4">DUF5626 domain-containing protein</fullName>
    </recommendedName>
</protein>
<dbReference type="Gene3D" id="3.40.390.10">
    <property type="entry name" value="Collagenase (Catalytic Domain)"/>
    <property type="match status" value="1"/>
</dbReference>
<reference evidence="2" key="2">
    <citation type="submission" date="2021-09" db="EMBL/GenBank/DDBJ databases">
        <authorList>
            <person name="Gilroy R."/>
        </authorList>
    </citation>
    <scope>NUCLEOTIDE SEQUENCE</scope>
    <source>
        <strain evidence="2">CHK173-2145</strain>
    </source>
</reference>